<dbReference type="InterPro" id="IPR020271">
    <property type="entry name" value="Uncharacterised_MJ1172"/>
</dbReference>
<accession>A0A2U1JXD1</accession>
<evidence type="ECO:0000313" key="1">
    <source>
        <dbReference type="EMBL" id="PWA09645.1"/>
    </source>
</evidence>
<protein>
    <submittedName>
        <fullName evidence="1">Uncharacterized protein</fullName>
    </submittedName>
</protein>
<comment type="caution">
    <text evidence="1">The sequence shown here is derived from an EMBL/GenBank/DDBJ whole genome shotgun (WGS) entry which is preliminary data.</text>
</comment>
<keyword evidence="2" id="KW-1185">Reference proteome</keyword>
<name>A0A2U1JXD1_9FLAO</name>
<organism evidence="1 2">
    <name type="scientific">Flavobacterium laiguense</name>
    <dbReference type="NCBI Taxonomy" id="2169409"/>
    <lineage>
        <taxon>Bacteria</taxon>
        <taxon>Pseudomonadati</taxon>
        <taxon>Bacteroidota</taxon>
        <taxon>Flavobacteriia</taxon>
        <taxon>Flavobacteriales</taxon>
        <taxon>Flavobacteriaceae</taxon>
        <taxon>Flavobacterium</taxon>
    </lineage>
</organism>
<dbReference type="Pfam" id="PF10884">
    <property type="entry name" value="DUF2683"/>
    <property type="match status" value="1"/>
</dbReference>
<sequence length="81" mass="9150">MTTIILKINERTKAGKAFMAMSETFFKNVEGIEIIETDSKKLKKGKNKYNPEFVDIVLKSAKSNKSKEINPNDIWGSLGLK</sequence>
<dbReference type="EMBL" id="QCZH01000006">
    <property type="protein sequence ID" value="PWA09645.1"/>
    <property type="molecule type" value="Genomic_DNA"/>
</dbReference>
<dbReference type="AlphaFoldDB" id="A0A2U1JXD1"/>
<dbReference type="OrthoDB" id="827255at2"/>
<proteinExistence type="predicted"/>
<evidence type="ECO:0000313" key="2">
    <source>
        <dbReference type="Proteomes" id="UP000245618"/>
    </source>
</evidence>
<dbReference type="RefSeq" id="WP_116762382.1">
    <property type="nucleotide sequence ID" value="NZ_QCZH01000006.1"/>
</dbReference>
<reference evidence="1 2" key="1">
    <citation type="submission" date="2018-04" db="EMBL/GenBank/DDBJ databases">
        <title>Flavobacterium sp. nov., isolated from glacier ice.</title>
        <authorList>
            <person name="Liu Q."/>
            <person name="Xin Y.-H."/>
        </authorList>
    </citation>
    <scope>NUCLEOTIDE SEQUENCE [LARGE SCALE GENOMIC DNA]</scope>
    <source>
        <strain evidence="1 2">LB2P30</strain>
    </source>
</reference>
<gene>
    <name evidence="1" type="ORF">DB891_08170</name>
</gene>
<dbReference type="Proteomes" id="UP000245618">
    <property type="component" value="Unassembled WGS sequence"/>
</dbReference>